<gene>
    <name evidence="1" type="ORF">F4Y08_03130</name>
</gene>
<dbReference type="InterPro" id="IPR018699">
    <property type="entry name" value="DUF2203"/>
</dbReference>
<dbReference type="EMBL" id="VXPY01000015">
    <property type="protein sequence ID" value="MYD89321.1"/>
    <property type="molecule type" value="Genomic_DNA"/>
</dbReference>
<accession>A0A6B1DQ92</accession>
<reference evidence="1" key="1">
    <citation type="submission" date="2019-09" db="EMBL/GenBank/DDBJ databases">
        <title>Characterisation of the sponge microbiome using genome-centric metagenomics.</title>
        <authorList>
            <person name="Engelberts J.P."/>
            <person name="Robbins S.J."/>
            <person name="De Goeij J.M."/>
            <person name="Aranda M."/>
            <person name="Bell S.C."/>
            <person name="Webster N.S."/>
        </authorList>
    </citation>
    <scope>NUCLEOTIDE SEQUENCE</scope>
    <source>
        <strain evidence="1">SB0662_bin_9</strain>
    </source>
</reference>
<proteinExistence type="predicted"/>
<name>A0A6B1DQ92_9CHLR</name>
<organism evidence="1">
    <name type="scientific">Caldilineaceae bacterium SB0662_bin_9</name>
    <dbReference type="NCBI Taxonomy" id="2605258"/>
    <lineage>
        <taxon>Bacteria</taxon>
        <taxon>Bacillati</taxon>
        <taxon>Chloroflexota</taxon>
        <taxon>Caldilineae</taxon>
        <taxon>Caldilineales</taxon>
        <taxon>Caldilineaceae</taxon>
    </lineage>
</organism>
<comment type="caution">
    <text evidence="1">The sequence shown here is derived from an EMBL/GenBank/DDBJ whole genome shotgun (WGS) entry which is preliminary data.</text>
</comment>
<dbReference type="Pfam" id="PF09969">
    <property type="entry name" value="DUF2203"/>
    <property type="match status" value="1"/>
</dbReference>
<protein>
    <submittedName>
        <fullName evidence="1">DUF2203 family protein</fullName>
    </submittedName>
</protein>
<sequence>MPDPVRARIYTVREARAALPRVAALMELVQAARGEIMELRPKVWPFLRRRIGNGGNAHITDLTEQFARLDGAVRKIMAMGILVKDVDKGILDFLAMRHGRRVYLCWQYGEETIDYWHDIDAGFAGRQPVIESEFDDYE</sequence>
<evidence type="ECO:0000313" key="1">
    <source>
        <dbReference type="EMBL" id="MYD89321.1"/>
    </source>
</evidence>
<dbReference type="AlphaFoldDB" id="A0A6B1DQ92"/>
<dbReference type="PIRSF" id="PIRSF016498">
    <property type="entry name" value="UCP016498"/>
    <property type="match status" value="1"/>
</dbReference>